<proteinExistence type="predicted"/>
<accession>A0ABU1Z779</accession>
<evidence type="ECO:0000259" key="1">
    <source>
        <dbReference type="Pfam" id="PF06877"/>
    </source>
</evidence>
<reference evidence="2 3" key="1">
    <citation type="submission" date="2023-07" db="EMBL/GenBank/DDBJ databases">
        <title>Sorghum-associated microbial communities from plants grown in Nebraska, USA.</title>
        <authorList>
            <person name="Schachtman D."/>
        </authorList>
    </citation>
    <scope>NUCLEOTIDE SEQUENCE [LARGE SCALE GENOMIC DNA]</scope>
    <source>
        <strain evidence="2 3">BE310</strain>
    </source>
</reference>
<organism evidence="2 3">
    <name type="scientific">Pelomonas aquatica</name>
    <dbReference type="NCBI Taxonomy" id="431058"/>
    <lineage>
        <taxon>Bacteria</taxon>
        <taxon>Pseudomonadati</taxon>
        <taxon>Pseudomonadota</taxon>
        <taxon>Betaproteobacteria</taxon>
        <taxon>Burkholderiales</taxon>
        <taxon>Sphaerotilaceae</taxon>
        <taxon>Roseateles</taxon>
    </lineage>
</organism>
<gene>
    <name evidence="2" type="ORF">J2X16_001818</name>
</gene>
<dbReference type="Proteomes" id="UP001180536">
    <property type="component" value="Unassembled WGS sequence"/>
</dbReference>
<protein>
    <recommendedName>
        <fullName evidence="1">Regulator of ribonuclease activity B domain-containing protein</fullName>
    </recommendedName>
</protein>
<feature type="domain" description="Regulator of ribonuclease activity B" evidence="1">
    <location>
        <begin position="9"/>
        <end position="109"/>
    </location>
</feature>
<dbReference type="SUPFAM" id="SSF89946">
    <property type="entry name" value="Hypothetical protein VC0424"/>
    <property type="match status" value="1"/>
</dbReference>
<dbReference type="InterPro" id="IPR036701">
    <property type="entry name" value="RraB-like_sf"/>
</dbReference>
<dbReference type="Pfam" id="PF06877">
    <property type="entry name" value="RraB"/>
    <property type="match status" value="1"/>
</dbReference>
<dbReference type="EMBL" id="JAVDXQ010000002">
    <property type="protein sequence ID" value="MDR7296479.1"/>
    <property type="molecule type" value="Genomic_DNA"/>
</dbReference>
<sequence>MAFLDDFPNDENGDVLRRMRDSGDNLSIARDIDFTVVFVSRDDVQKFGDHFHELGYRISAEKSGTVEDFPWDVVVVKNMVPTHGAITAFEAELQSVATPLGGRNDGWGCFEQ</sequence>
<evidence type="ECO:0000313" key="3">
    <source>
        <dbReference type="Proteomes" id="UP001180536"/>
    </source>
</evidence>
<keyword evidence="3" id="KW-1185">Reference proteome</keyword>
<name>A0ABU1Z779_9BURK</name>
<evidence type="ECO:0000313" key="2">
    <source>
        <dbReference type="EMBL" id="MDR7296479.1"/>
    </source>
</evidence>
<comment type="caution">
    <text evidence="2">The sequence shown here is derived from an EMBL/GenBank/DDBJ whole genome shotgun (WGS) entry which is preliminary data.</text>
</comment>
<dbReference type="Gene3D" id="3.30.70.970">
    <property type="entry name" value="RraB-like"/>
    <property type="match status" value="1"/>
</dbReference>
<dbReference type="InterPro" id="IPR009671">
    <property type="entry name" value="RraB_dom"/>
</dbReference>
<dbReference type="RefSeq" id="WP_310343858.1">
    <property type="nucleotide sequence ID" value="NZ_JAVDXQ010000002.1"/>
</dbReference>